<organism evidence="1">
    <name type="scientific">marine sediment metagenome</name>
    <dbReference type="NCBI Taxonomy" id="412755"/>
    <lineage>
        <taxon>unclassified sequences</taxon>
        <taxon>metagenomes</taxon>
        <taxon>ecological metagenomes</taxon>
    </lineage>
</organism>
<evidence type="ECO:0000313" key="1">
    <source>
        <dbReference type="EMBL" id="GAF74061.1"/>
    </source>
</evidence>
<sequence length="378" mass="41332">DTDGSNSIQLKQYPVSEIVSLHYDPLRVYGDDTLINPSTYDFDKTSGRILLNSCSGLRFYGDGNQGGGAVYYMASSNPGTPLSGINSNLDDVWKVVYKAGFNHFEIQTDVNDTIEWQSSEGNYTAVVDAGDWLGDDLATEMQTKMNAQFIASDPYTVIYSQQSGKFTFTSTDTPFILKFFNGDFPEKTIGDMVGFDQFINQSSVSSTNWGEWISMSGTATNTPLVIPLVSESGQIKIMNNDFNDGFQYSVDGGINWSDVGRGFEPNAMFIKTTEIQIKTLTVGKEAEFGLSYTVQDTGLDGLSQESDHAVLGIPADINQACIELASFFYLKSSKGSLDSIGKKSKSSGVVGGGSTTYDKNEEQNILNTLTNYKKIIWA</sequence>
<dbReference type="AlphaFoldDB" id="X0SG20"/>
<proteinExistence type="predicted"/>
<reference evidence="1" key="1">
    <citation type="journal article" date="2014" name="Front. Microbiol.">
        <title>High frequency of phylogenetically diverse reductive dehalogenase-homologous genes in deep subseafloor sedimentary metagenomes.</title>
        <authorList>
            <person name="Kawai M."/>
            <person name="Futagami T."/>
            <person name="Toyoda A."/>
            <person name="Takaki Y."/>
            <person name="Nishi S."/>
            <person name="Hori S."/>
            <person name="Arai W."/>
            <person name="Tsubouchi T."/>
            <person name="Morono Y."/>
            <person name="Uchiyama I."/>
            <person name="Ito T."/>
            <person name="Fujiyama A."/>
            <person name="Inagaki F."/>
            <person name="Takami H."/>
        </authorList>
    </citation>
    <scope>NUCLEOTIDE SEQUENCE</scope>
    <source>
        <strain evidence="1">Expedition CK06-06</strain>
    </source>
</reference>
<name>X0SG20_9ZZZZ</name>
<comment type="caution">
    <text evidence="1">The sequence shown here is derived from an EMBL/GenBank/DDBJ whole genome shotgun (WGS) entry which is preliminary data.</text>
</comment>
<gene>
    <name evidence="1" type="ORF">S01H1_05508</name>
</gene>
<feature type="non-terminal residue" evidence="1">
    <location>
        <position position="1"/>
    </location>
</feature>
<protein>
    <submittedName>
        <fullName evidence="1">Uncharacterized protein</fullName>
    </submittedName>
</protein>
<accession>X0SG20</accession>
<dbReference type="EMBL" id="BARS01002869">
    <property type="protein sequence ID" value="GAF74061.1"/>
    <property type="molecule type" value="Genomic_DNA"/>
</dbReference>